<dbReference type="Proteomes" id="UP000323142">
    <property type="component" value="Unassembled WGS sequence"/>
</dbReference>
<accession>A0A5B2VYC8</accession>
<dbReference type="AlphaFoldDB" id="A0A5B2VYC8"/>
<proteinExistence type="predicted"/>
<keyword evidence="4" id="KW-1185">Reference proteome</keyword>
<reference evidence="3 4" key="1">
    <citation type="submission" date="2019-09" db="EMBL/GenBank/DDBJ databases">
        <title>Salinarimonas rosea gen. nov., sp. nov., a new member of the a-2 subgroup of the Proteobacteria.</title>
        <authorList>
            <person name="Liu J."/>
        </authorList>
    </citation>
    <scope>NUCLEOTIDE SEQUENCE [LARGE SCALE GENOMIC DNA]</scope>
    <source>
        <strain evidence="3 4">BN140002</strain>
    </source>
</reference>
<protein>
    <submittedName>
        <fullName evidence="3">Uncharacterized protein</fullName>
    </submittedName>
</protein>
<feature type="region of interest" description="Disordered" evidence="1">
    <location>
        <begin position="71"/>
        <end position="91"/>
    </location>
</feature>
<organism evidence="3 4">
    <name type="scientific">Salinarimonas soli</name>
    <dbReference type="NCBI Taxonomy" id="1638099"/>
    <lineage>
        <taxon>Bacteria</taxon>
        <taxon>Pseudomonadati</taxon>
        <taxon>Pseudomonadota</taxon>
        <taxon>Alphaproteobacteria</taxon>
        <taxon>Hyphomicrobiales</taxon>
        <taxon>Salinarimonadaceae</taxon>
        <taxon>Salinarimonas</taxon>
    </lineage>
</organism>
<gene>
    <name evidence="3" type="ORF">F0L46_00440</name>
</gene>
<evidence type="ECO:0000256" key="2">
    <source>
        <dbReference type="SAM" id="Phobius"/>
    </source>
</evidence>
<sequence>MFLVLFVGLAGGLATVALVEPSHGLFLGLLAAPLGGSALASVAVAFLIWRTRHADLDELADEMVADLRGVSAERSDGTRPAGRKGAAREVA</sequence>
<dbReference type="EMBL" id="VUOA01000001">
    <property type="protein sequence ID" value="KAA2244401.1"/>
    <property type="molecule type" value="Genomic_DNA"/>
</dbReference>
<evidence type="ECO:0000313" key="3">
    <source>
        <dbReference type="EMBL" id="KAA2244401.1"/>
    </source>
</evidence>
<keyword evidence="2" id="KW-1133">Transmembrane helix</keyword>
<keyword evidence="2" id="KW-0812">Transmembrane</keyword>
<dbReference type="RefSeq" id="WP_149815057.1">
    <property type="nucleotide sequence ID" value="NZ_VUOA01000001.1"/>
</dbReference>
<name>A0A5B2VYC8_9HYPH</name>
<evidence type="ECO:0000256" key="1">
    <source>
        <dbReference type="SAM" id="MobiDB-lite"/>
    </source>
</evidence>
<comment type="caution">
    <text evidence="3">The sequence shown here is derived from an EMBL/GenBank/DDBJ whole genome shotgun (WGS) entry which is preliminary data.</text>
</comment>
<feature type="transmembrane region" description="Helical" evidence="2">
    <location>
        <begin position="29"/>
        <end position="49"/>
    </location>
</feature>
<evidence type="ECO:0000313" key="4">
    <source>
        <dbReference type="Proteomes" id="UP000323142"/>
    </source>
</evidence>
<reference evidence="3 4" key="2">
    <citation type="submission" date="2019-09" db="EMBL/GenBank/DDBJ databases">
        <authorList>
            <person name="Jin C."/>
        </authorList>
    </citation>
    <scope>NUCLEOTIDE SEQUENCE [LARGE SCALE GENOMIC DNA]</scope>
    <source>
        <strain evidence="3 4">BN140002</strain>
    </source>
</reference>
<keyword evidence="2" id="KW-0472">Membrane</keyword>